<feature type="signal peptide" evidence="3">
    <location>
        <begin position="1"/>
        <end position="20"/>
    </location>
</feature>
<dbReference type="Proteomes" id="UP000002640">
    <property type="component" value="Unassembled WGS sequence"/>
</dbReference>
<evidence type="ECO:0008006" key="6">
    <source>
        <dbReference type="Google" id="ProtNLM"/>
    </source>
</evidence>
<dbReference type="InParanoid" id="G4YQF5"/>
<dbReference type="GeneID" id="20654136"/>
<evidence type="ECO:0000313" key="4">
    <source>
        <dbReference type="EMBL" id="EGZ30079.1"/>
    </source>
</evidence>
<keyword evidence="2" id="KW-0472">Membrane</keyword>
<dbReference type="RefSeq" id="XP_009517354.1">
    <property type="nucleotide sequence ID" value="XM_009519059.1"/>
</dbReference>
<feature type="chain" id="PRO_5003471753" description="RxLR effector protein" evidence="3">
    <location>
        <begin position="21"/>
        <end position="224"/>
    </location>
</feature>
<reference evidence="4 5" key="1">
    <citation type="journal article" date="2006" name="Science">
        <title>Phytophthora genome sequences uncover evolutionary origins and mechanisms of pathogenesis.</title>
        <authorList>
            <person name="Tyler B.M."/>
            <person name="Tripathy S."/>
            <person name="Zhang X."/>
            <person name="Dehal P."/>
            <person name="Jiang R.H."/>
            <person name="Aerts A."/>
            <person name="Arredondo F.D."/>
            <person name="Baxter L."/>
            <person name="Bensasson D."/>
            <person name="Beynon J.L."/>
            <person name="Chapman J."/>
            <person name="Damasceno C.M."/>
            <person name="Dorrance A.E."/>
            <person name="Dou D."/>
            <person name="Dickerman A.W."/>
            <person name="Dubchak I.L."/>
            <person name="Garbelotto M."/>
            <person name="Gijzen M."/>
            <person name="Gordon S.G."/>
            <person name="Govers F."/>
            <person name="Grunwald N.J."/>
            <person name="Huang W."/>
            <person name="Ivors K.L."/>
            <person name="Jones R.W."/>
            <person name="Kamoun S."/>
            <person name="Krampis K."/>
            <person name="Lamour K.H."/>
            <person name="Lee M.K."/>
            <person name="McDonald W.H."/>
            <person name="Medina M."/>
            <person name="Meijer H.J."/>
            <person name="Nordberg E.K."/>
            <person name="Maclean D.J."/>
            <person name="Ospina-Giraldo M.D."/>
            <person name="Morris P.F."/>
            <person name="Phuntumart V."/>
            <person name="Putnam N.H."/>
            <person name="Rash S."/>
            <person name="Rose J.K."/>
            <person name="Sakihama Y."/>
            <person name="Salamov A.A."/>
            <person name="Savidor A."/>
            <person name="Scheuring C.F."/>
            <person name="Smith B.M."/>
            <person name="Sobral B.W."/>
            <person name="Terry A."/>
            <person name="Torto-Alalibo T.A."/>
            <person name="Win J."/>
            <person name="Xu Z."/>
            <person name="Zhang H."/>
            <person name="Grigoriev I.V."/>
            <person name="Rokhsar D.S."/>
            <person name="Boore J.L."/>
        </authorList>
    </citation>
    <scope>NUCLEOTIDE SEQUENCE [LARGE SCALE GENOMIC DNA]</scope>
    <source>
        <strain evidence="4 5">P6497</strain>
    </source>
</reference>
<sequence length="224" mass="23508">MKLSTITLFAAAAMLAGTSAVDTTARTHSDITQRQLRVETSPEAIETDLRDDELGASEDFWGSWDNHYAQAQSDPLSNDTSSASADGAHEPTVGDLPAAAKELLDKVESVATAAMPFSVETAQSYLLPACLVVAAMFVIAIAAVLIGVRRQQMSEPRFGPVELASDLPDPMTTSAESDAGDDGSDASSPTHGEDEGEADTGATVIFGDEEEEKEEEEDVADLAA</sequence>
<organism evidence="4 5">
    <name type="scientific">Phytophthora sojae (strain P6497)</name>
    <name type="common">Soybean stem and root rot agent</name>
    <name type="synonym">Phytophthora megasperma f. sp. glycines</name>
    <dbReference type="NCBI Taxonomy" id="1094619"/>
    <lineage>
        <taxon>Eukaryota</taxon>
        <taxon>Sar</taxon>
        <taxon>Stramenopiles</taxon>
        <taxon>Oomycota</taxon>
        <taxon>Peronosporomycetes</taxon>
        <taxon>Peronosporales</taxon>
        <taxon>Peronosporaceae</taxon>
        <taxon>Phytophthora</taxon>
    </lineage>
</organism>
<keyword evidence="2" id="KW-1133">Transmembrane helix</keyword>
<dbReference type="OMA" id="DTTARTH"/>
<accession>G4YQF5</accession>
<dbReference type="AlphaFoldDB" id="G4YQF5"/>
<name>G4YQF5_PHYSP</name>
<keyword evidence="5" id="KW-1185">Reference proteome</keyword>
<gene>
    <name evidence="4" type="ORF">PHYSODRAFT_471737</name>
</gene>
<proteinExistence type="predicted"/>
<keyword evidence="2" id="KW-0812">Transmembrane</keyword>
<feature type="transmembrane region" description="Helical" evidence="2">
    <location>
        <begin position="125"/>
        <end position="148"/>
    </location>
</feature>
<protein>
    <recommendedName>
        <fullName evidence="6">RxLR effector protein</fullName>
    </recommendedName>
</protein>
<dbReference type="EMBL" id="JH159151">
    <property type="protein sequence ID" value="EGZ30079.1"/>
    <property type="molecule type" value="Genomic_DNA"/>
</dbReference>
<evidence type="ECO:0000256" key="2">
    <source>
        <dbReference type="SAM" id="Phobius"/>
    </source>
</evidence>
<feature type="compositionally biased region" description="Acidic residues" evidence="1">
    <location>
        <begin position="207"/>
        <end position="224"/>
    </location>
</feature>
<dbReference type="KEGG" id="psoj:PHYSODRAFT_471737"/>
<feature type="compositionally biased region" description="Polar residues" evidence="1">
    <location>
        <begin position="71"/>
        <end position="84"/>
    </location>
</feature>
<evidence type="ECO:0000313" key="5">
    <source>
        <dbReference type="Proteomes" id="UP000002640"/>
    </source>
</evidence>
<feature type="region of interest" description="Disordered" evidence="1">
    <location>
        <begin position="71"/>
        <end position="93"/>
    </location>
</feature>
<keyword evidence="3" id="KW-0732">Signal</keyword>
<feature type="region of interest" description="Disordered" evidence="1">
    <location>
        <begin position="160"/>
        <end position="224"/>
    </location>
</feature>
<evidence type="ECO:0000256" key="1">
    <source>
        <dbReference type="SAM" id="MobiDB-lite"/>
    </source>
</evidence>
<evidence type="ECO:0000256" key="3">
    <source>
        <dbReference type="SAM" id="SignalP"/>
    </source>
</evidence>